<proteinExistence type="inferred from homology"/>
<dbReference type="HAMAP" id="MF_01310">
    <property type="entry name" value="Ribosomal_uS11"/>
    <property type="match status" value="1"/>
</dbReference>
<dbReference type="InterPro" id="IPR001971">
    <property type="entry name" value="Ribosomal_uS11"/>
</dbReference>
<dbReference type="InterPro" id="IPR036967">
    <property type="entry name" value="Ribosomal_uS11_sf"/>
</dbReference>
<evidence type="ECO:0000256" key="2">
    <source>
        <dbReference type="ARBA" id="ARBA00022980"/>
    </source>
</evidence>
<gene>
    <name evidence="4" type="ORF">TSIB3V08_LOCUS8905</name>
</gene>
<comment type="similarity">
    <text evidence="1">Belongs to the universal ribosomal protein uS11 family.</text>
</comment>
<dbReference type="GO" id="GO:0006412">
    <property type="term" value="P:translation"/>
    <property type="evidence" value="ECO:0007669"/>
    <property type="project" value="InterPro"/>
</dbReference>
<dbReference type="FunFam" id="3.30.420.80:FF:000013">
    <property type="entry name" value="Mitochondrial ribosomal protein S11"/>
    <property type="match status" value="1"/>
</dbReference>
<dbReference type="SUPFAM" id="SSF53137">
    <property type="entry name" value="Translational machinery components"/>
    <property type="match status" value="1"/>
</dbReference>
<dbReference type="GO" id="GO:1990904">
    <property type="term" value="C:ribonucleoprotein complex"/>
    <property type="evidence" value="ECO:0007669"/>
    <property type="project" value="UniProtKB-KW"/>
</dbReference>
<reference evidence="4" key="1">
    <citation type="submission" date="2020-11" db="EMBL/GenBank/DDBJ databases">
        <authorList>
            <person name="Tran Van P."/>
        </authorList>
    </citation>
    <scope>NUCLEOTIDE SEQUENCE</scope>
</reference>
<evidence type="ECO:0000313" key="4">
    <source>
        <dbReference type="EMBL" id="CAD7264858.1"/>
    </source>
</evidence>
<sequence>MLRKCSSLIGLVKNIENSSLHTNKHVLKENILLNVERLCSIDIAKSFHFALPRSKSEDRREMLASLPVKDEGTDGERAVDIDSLIKSREDMFPDERTPTTLFDGIPFQDMPICNIRVSPNNTIFTLSDAKGSHCTIKMLRSCGIEGFKNARKGTNIAAQATAISISTKALERGYKTVRVRIRGLGPGRMSAIKGLQMGGLNIISITDSTPVSWNPPRARKRRRI</sequence>
<evidence type="ECO:0008006" key="5">
    <source>
        <dbReference type="Google" id="ProtNLM"/>
    </source>
</evidence>
<protein>
    <recommendedName>
        <fullName evidence="5">Ribosomal protein S11</fullName>
    </recommendedName>
</protein>
<dbReference type="GO" id="GO:0005840">
    <property type="term" value="C:ribosome"/>
    <property type="evidence" value="ECO:0007669"/>
    <property type="project" value="UniProtKB-KW"/>
</dbReference>
<dbReference type="GO" id="GO:0003735">
    <property type="term" value="F:structural constituent of ribosome"/>
    <property type="evidence" value="ECO:0007669"/>
    <property type="project" value="InterPro"/>
</dbReference>
<organism evidence="4">
    <name type="scientific">Timema shepardi</name>
    <name type="common">Walking stick</name>
    <dbReference type="NCBI Taxonomy" id="629360"/>
    <lineage>
        <taxon>Eukaryota</taxon>
        <taxon>Metazoa</taxon>
        <taxon>Ecdysozoa</taxon>
        <taxon>Arthropoda</taxon>
        <taxon>Hexapoda</taxon>
        <taxon>Insecta</taxon>
        <taxon>Pterygota</taxon>
        <taxon>Neoptera</taxon>
        <taxon>Polyneoptera</taxon>
        <taxon>Phasmatodea</taxon>
        <taxon>Timematodea</taxon>
        <taxon>Timematoidea</taxon>
        <taxon>Timematidae</taxon>
        <taxon>Timema</taxon>
    </lineage>
</organism>
<evidence type="ECO:0000256" key="3">
    <source>
        <dbReference type="ARBA" id="ARBA00023274"/>
    </source>
</evidence>
<name>A0A7R9B3B0_TIMSH</name>
<evidence type="ECO:0000256" key="1">
    <source>
        <dbReference type="ARBA" id="ARBA00006194"/>
    </source>
</evidence>
<dbReference type="Pfam" id="PF00411">
    <property type="entry name" value="Ribosomal_S11"/>
    <property type="match status" value="1"/>
</dbReference>
<dbReference type="AlphaFoldDB" id="A0A7R9B3B0"/>
<keyword evidence="3" id="KW-0687">Ribonucleoprotein</keyword>
<accession>A0A7R9B3B0</accession>
<dbReference type="PANTHER" id="PTHR11759">
    <property type="entry name" value="40S RIBOSOMAL PROTEIN S14/30S RIBOSOMAL PROTEIN S11"/>
    <property type="match status" value="1"/>
</dbReference>
<dbReference type="EMBL" id="OC004830">
    <property type="protein sequence ID" value="CAD7264858.1"/>
    <property type="molecule type" value="Genomic_DNA"/>
</dbReference>
<keyword evidence="2" id="KW-0689">Ribosomal protein</keyword>
<dbReference type="Gene3D" id="3.30.420.80">
    <property type="entry name" value="Ribosomal protein S11"/>
    <property type="match status" value="1"/>
</dbReference>